<feature type="transmembrane region" description="Helical" evidence="2">
    <location>
        <begin position="186"/>
        <end position="214"/>
    </location>
</feature>
<dbReference type="EMBL" id="JH687833">
    <property type="protein sequence ID" value="EJD37886.1"/>
    <property type="molecule type" value="Genomic_DNA"/>
</dbReference>
<feature type="chain" id="PRO_5003732632" evidence="3">
    <location>
        <begin position="24"/>
        <end position="335"/>
    </location>
</feature>
<keyword evidence="2" id="KW-0472">Membrane</keyword>
<evidence type="ECO:0000256" key="1">
    <source>
        <dbReference type="SAM" id="MobiDB-lite"/>
    </source>
</evidence>
<reference evidence="5" key="1">
    <citation type="journal article" date="2012" name="Science">
        <title>The Paleozoic origin of enzymatic lignin decomposition reconstructed from 31 fungal genomes.</title>
        <authorList>
            <person name="Floudas D."/>
            <person name="Binder M."/>
            <person name="Riley R."/>
            <person name="Barry K."/>
            <person name="Blanchette R.A."/>
            <person name="Henrissat B."/>
            <person name="Martinez A.T."/>
            <person name="Otillar R."/>
            <person name="Spatafora J.W."/>
            <person name="Yadav J.S."/>
            <person name="Aerts A."/>
            <person name="Benoit I."/>
            <person name="Boyd A."/>
            <person name="Carlson A."/>
            <person name="Copeland A."/>
            <person name="Coutinho P.M."/>
            <person name="de Vries R.P."/>
            <person name="Ferreira P."/>
            <person name="Findley K."/>
            <person name="Foster B."/>
            <person name="Gaskell J."/>
            <person name="Glotzer D."/>
            <person name="Gorecki P."/>
            <person name="Heitman J."/>
            <person name="Hesse C."/>
            <person name="Hori C."/>
            <person name="Igarashi K."/>
            <person name="Jurgens J.A."/>
            <person name="Kallen N."/>
            <person name="Kersten P."/>
            <person name="Kohler A."/>
            <person name="Kuees U."/>
            <person name="Kumar T.K.A."/>
            <person name="Kuo A."/>
            <person name="LaButti K."/>
            <person name="Larrondo L.F."/>
            <person name="Lindquist E."/>
            <person name="Ling A."/>
            <person name="Lombard V."/>
            <person name="Lucas S."/>
            <person name="Lundell T."/>
            <person name="Martin R."/>
            <person name="McLaughlin D.J."/>
            <person name="Morgenstern I."/>
            <person name="Morin E."/>
            <person name="Murat C."/>
            <person name="Nagy L.G."/>
            <person name="Nolan M."/>
            <person name="Ohm R.A."/>
            <person name="Patyshakuliyeva A."/>
            <person name="Rokas A."/>
            <person name="Ruiz-Duenas F.J."/>
            <person name="Sabat G."/>
            <person name="Salamov A."/>
            <person name="Samejima M."/>
            <person name="Schmutz J."/>
            <person name="Slot J.C."/>
            <person name="St John F."/>
            <person name="Stenlid J."/>
            <person name="Sun H."/>
            <person name="Sun S."/>
            <person name="Syed K."/>
            <person name="Tsang A."/>
            <person name="Wiebenga A."/>
            <person name="Young D."/>
            <person name="Pisabarro A."/>
            <person name="Eastwood D.C."/>
            <person name="Martin F."/>
            <person name="Cullen D."/>
            <person name="Grigoriev I.V."/>
            <person name="Hibbett D.S."/>
        </authorList>
    </citation>
    <scope>NUCLEOTIDE SEQUENCE [LARGE SCALE GENOMIC DNA]</scope>
    <source>
        <strain evidence="5">TFB10046</strain>
    </source>
</reference>
<feature type="signal peptide" evidence="3">
    <location>
        <begin position="1"/>
        <end position="23"/>
    </location>
</feature>
<evidence type="ECO:0000256" key="2">
    <source>
        <dbReference type="SAM" id="Phobius"/>
    </source>
</evidence>
<keyword evidence="3" id="KW-0732">Signal</keyword>
<dbReference type="AlphaFoldDB" id="J0DBA2"/>
<keyword evidence="2" id="KW-1133">Transmembrane helix</keyword>
<evidence type="ECO:0000256" key="3">
    <source>
        <dbReference type="SAM" id="SignalP"/>
    </source>
</evidence>
<keyword evidence="5" id="KW-1185">Reference proteome</keyword>
<name>J0DBA2_AURST</name>
<protein>
    <submittedName>
        <fullName evidence="4">Uncharacterized protein</fullName>
    </submittedName>
</protein>
<dbReference type="InParanoid" id="J0DBA2"/>
<organism evidence="4 5">
    <name type="scientific">Auricularia subglabra (strain TFB-10046 / SS5)</name>
    <name type="common">White-rot fungus</name>
    <name type="synonym">Auricularia delicata (strain TFB10046)</name>
    <dbReference type="NCBI Taxonomy" id="717982"/>
    <lineage>
        <taxon>Eukaryota</taxon>
        <taxon>Fungi</taxon>
        <taxon>Dikarya</taxon>
        <taxon>Basidiomycota</taxon>
        <taxon>Agaricomycotina</taxon>
        <taxon>Agaricomycetes</taxon>
        <taxon>Auriculariales</taxon>
        <taxon>Auriculariaceae</taxon>
        <taxon>Auricularia</taxon>
    </lineage>
</organism>
<keyword evidence="2" id="KW-0812">Transmembrane</keyword>
<sequence length="335" mass="36617">MFLSWRAVLLSLSSLAVVRVVGALRIEDSDARIVYLPPPVPHTECEHTTIDASCRVFWWTEGTANNSLHYTLGGPATSLSLPFNGSAISLFGWRSKLSGAAYVAIDDTPGVFVDFAARGMDDISALAFHSGALDSAIAHVLRLEYASERGDEVIGIDYFEIEEVLSDAIINVEDKPNEVIDPSPSFPAFVTAVPLAIGIIMLTIALLSVGYCWLSRRRMRVRTGEAEARPSMSIDVPLRAVRVYDSPHWQRKYFAPPDAPTRRSSSPGTPVDERAEYPTLSQIAGEIPNTPGTEGRFNANDRPRVSLRVHNPDTHMGSSVVSTEEGPQRPWGRGS</sequence>
<dbReference type="KEGG" id="adl:AURDEDRAFT_173027"/>
<dbReference type="Proteomes" id="UP000006514">
    <property type="component" value="Unassembled WGS sequence"/>
</dbReference>
<feature type="region of interest" description="Disordered" evidence="1">
    <location>
        <begin position="254"/>
        <end position="335"/>
    </location>
</feature>
<accession>J0DBA2</accession>
<evidence type="ECO:0000313" key="4">
    <source>
        <dbReference type="EMBL" id="EJD37886.1"/>
    </source>
</evidence>
<proteinExistence type="predicted"/>
<gene>
    <name evidence="4" type="ORF">AURDEDRAFT_173027</name>
</gene>
<dbReference type="Gene3D" id="2.60.120.260">
    <property type="entry name" value="Galactose-binding domain-like"/>
    <property type="match status" value="1"/>
</dbReference>
<evidence type="ECO:0000313" key="5">
    <source>
        <dbReference type="Proteomes" id="UP000006514"/>
    </source>
</evidence>